<protein>
    <recommendedName>
        <fullName evidence="5">Fungal lipase-type domain-containing protein</fullName>
    </recommendedName>
</protein>
<dbReference type="EMBL" id="RYZI01000238">
    <property type="protein sequence ID" value="RWA07770.1"/>
    <property type="molecule type" value="Genomic_DNA"/>
</dbReference>
<reference evidence="6 7" key="1">
    <citation type="submission" date="2018-12" db="EMBL/GenBank/DDBJ databases">
        <title>Draft genome sequence of Xylaria grammica IHI A82.</title>
        <authorList>
            <person name="Buettner E."/>
            <person name="Kellner H."/>
        </authorList>
    </citation>
    <scope>NUCLEOTIDE SEQUENCE [LARGE SCALE GENOMIC DNA]</scope>
    <source>
        <strain evidence="6 7">IHI A82</strain>
    </source>
</reference>
<dbReference type="InterPro" id="IPR029058">
    <property type="entry name" value="AB_hydrolase_fold"/>
</dbReference>
<evidence type="ECO:0000256" key="1">
    <source>
        <dbReference type="ARBA" id="ARBA00022729"/>
    </source>
</evidence>
<evidence type="ECO:0000259" key="5">
    <source>
        <dbReference type="Pfam" id="PF01764"/>
    </source>
</evidence>
<evidence type="ECO:0000256" key="4">
    <source>
        <dbReference type="SAM" id="SignalP"/>
    </source>
</evidence>
<feature type="region of interest" description="Disordered" evidence="3">
    <location>
        <begin position="185"/>
        <end position="208"/>
    </location>
</feature>
<sequence>MKPFGWSLISSFALTAAGSPIGAPGMMLNGRASASVSSDMLATFELYSQYAGASYCNSGVAIGSTVTCSGNACPDVTAAGAKVTGTFVGSATDIQGFVSTDEKNQVIVLSVRGSHSIRNWITDLEFIQTDCSGLVSGCKVHSGFAKAWDEISDAALSAVRAAKDANPAYKIVFTGHSLGGAVSSLGAQRKASSPERDGEVGGNGQGEKRPYWPVEVLFTRAVERDRKLLGEAHTDRIEAERSLLAVYAKQDRGVGPSGLGEHGMGLSGKSLVVLSSGRKLSDPPPPYSASEGSKKVQMTETILRTDSAGV</sequence>
<evidence type="ECO:0000313" key="6">
    <source>
        <dbReference type="EMBL" id="RWA07770.1"/>
    </source>
</evidence>
<keyword evidence="2" id="KW-0378">Hydrolase</keyword>
<dbReference type="InterPro" id="IPR051299">
    <property type="entry name" value="AB_hydrolase_lip/est"/>
</dbReference>
<dbReference type="PANTHER" id="PTHR46640:SF1">
    <property type="entry name" value="FUNGAL LIPASE-LIKE DOMAIN-CONTAINING PROTEIN-RELATED"/>
    <property type="match status" value="1"/>
</dbReference>
<feature type="region of interest" description="Disordered" evidence="3">
    <location>
        <begin position="276"/>
        <end position="310"/>
    </location>
</feature>
<comment type="caution">
    <text evidence="6">The sequence shown here is derived from an EMBL/GenBank/DDBJ whole genome shotgun (WGS) entry which is preliminary data.</text>
</comment>
<evidence type="ECO:0000313" key="7">
    <source>
        <dbReference type="Proteomes" id="UP000286045"/>
    </source>
</evidence>
<keyword evidence="1 4" id="KW-0732">Signal</keyword>
<dbReference type="STRING" id="363999.A0A439D017"/>
<feature type="domain" description="Fungal lipase-type" evidence="5">
    <location>
        <begin position="108"/>
        <end position="189"/>
    </location>
</feature>
<feature type="signal peptide" evidence="4">
    <location>
        <begin position="1"/>
        <end position="18"/>
    </location>
</feature>
<dbReference type="SUPFAM" id="SSF53474">
    <property type="entry name" value="alpha/beta-Hydrolases"/>
    <property type="match status" value="1"/>
</dbReference>
<name>A0A439D017_9PEZI</name>
<dbReference type="GO" id="GO:0006629">
    <property type="term" value="P:lipid metabolic process"/>
    <property type="evidence" value="ECO:0007669"/>
    <property type="project" value="InterPro"/>
</dbReference>
<dbReference type="CDD" id="cd00519">
    <property type="entry name" value="Lipase_3"/>
    <property type="match status" value="1"/>
</dbReference>
<accession>A0A439D017</accession>
<organism evidence="6 7">
    <name type="scientific">Xylaria grammica</name>
    <dbReference type="NCBI Taxonomy" id="363999"/>
    <lineage>
        <taxon>Eukaryota</taxon>
        <taxon>Fungi</taxon>
        <taxon>Dikarya</taxon>
        <taxon>Ascomycota</taxon>
        <taxon>Pezizomycotina</taxon>
        <taxon>Sordariomycetes</taxon>
        <taxon>Xylariomycetidae</taxon>
        <taxon>Xylariales</taxon>
        <taxon>Xylariaceae</taxon>
        <taxon>Xylaria</taxon>
    </lineage>
</organism>
<keyword evidence="7" id="KW-1185">Reference proteome</keyword>
<evidence type="ECO:0000256" key="3">
    <source>
        <dbReference type="SAM" id="MobiDB-lite"/>
    </source>
</evidence>
<evidence type="ECO:0000256" key="2">
    <source>
        <dbReference type="ARBA" id="ARBA00022801"/>
    </source>
</evidence>
<dbReference type="Gene3D" id="3.40.50.1820">
    <property type="entry name" value="alpha/beta hydrolase"/>
    <property type="match status" value="1"/>
</dbReference>
<proteinExistence type="predicted"/>
<dbReference type="Pfam" id="PF01764">
    <property type="entry name" value="Lipase_3"/>
    <property type="match status" value="1"/>
</dbReference>
<gene>
    <name evidence="6" type="ORF">EKO27_g7336</name>
</gene>
<dbReference type="PANTHER" id="PTHR46640">
    <property type="entry name" value="TRIACYLGLYCEROL LIPASE, PUTATIVE (AFU_ORTHOLOGUE AFUA_6G06510)-RELATED"/>
    <property type="match status" value="1"/>
</dbReference>
<dbReference type="Proteomes" id="UP000286045">
    <property type="component" value="Unassembled WGS sequence"/>
</dbReference>
<dbReference type="GO" id="GO:0016787">
    <property type="term" value="F:hydrolase activity"/>
    <property type="evidence" value="ECO:0007669"/>
    <property type="project" value="UniProtKB-KW"/>
</dbReference>
<feature type="chain" id="PRO_5019509900" description="Fungal lipase-type domain-containing protein" evidence="4">
    <location>
        <begin position="19"/>
        <end position="310"/>
    </location>
</feature>
<dbReference type="AlphaFoldDB" id="A0A439D017"/>
<dbReference type="InterPro" id="IPR002921">
    <property type="entry name" value="Fungal_lipase-type"/>
</dbReference>